<feature type="transmembrane region" description="Helical" evidence="7">
    <location>
        <begin position="276"/>
        <end position="301"/>
    </location>
</feature>
<evidence type="ECO:0000256" key="5">
    <source>
        <dbReference type="ARBA" id="ARBA00023136"/>
    </source>
</evidence>
<feature type="transmembrane region" description="Helical" evidence="7">
    <location>
        <begin position="433"/>
        <end position="455"/>
    </location>
</feature>
<keyword evidence="2" id="KW-0813">Transport</keyword>
<feature type="transmembrane region" description="Helical" evidence="7">
    <location>
        <begin position="208"/>
        <end position="228"/>
    </location>
</feature>
<comment type="subcellular location">
    <subcellularLocation>
        <location evidence="1">Membrane</location>
        <topology evidence="1">Multi-pass membrane protein</topology>
    </subcellularLocation>
</comment>
<feature type="domain" description="Major facilitator superfamily (MFS) profile" evidence="8">
    <location>
        <begin position="49"/>
        <end position="457"/>
    </location>
</feature>
<keyword evidence="4 7" id="KW-1133">Transmembrane helix</keyword>
<dbReference type="InterPro" id="IPR011701">
    <property type="entry name" value="MFS"/>
</dbReference>
<reference evidence="9 10" key="1">
    <citation type="journal article" date="2018" name="IMA Fungus">
        <title>IMA Genome-F 9: Draft genome sequence of Annulohypoxylon stygium, Aspergillus mulundensis, Berkeleyomyces basicola (syn. Thielaviopsis basicola), Ceratocystis smalleyi, two Cercospora beticola strains, Coleophoma cylindrospora, Fusarium fracticaudum, Phialophora cf. hyalina, and Morchella septimelata.</title>
        <authorList>
            <person name="Wingfield B.D."/>
            <person name="Bills G.F."/>
            <person name="Dong Y."/>
            <person name="Huang W."/>
            <person name="Nel W.J."/>
            <person name="Swalarsk-Parry B.S."/>
            <person name="Vaghefi N."/>
            <person name="Wilken P.M."/>
            <person name="An Z."/>
            <person name="de Beer Z.W."/>
            <person name="De Vos L."/>
            <person name="Chen L."/>
            <person name="Duong T.A."/>
            <person name="Gao Y."/>
            <person name="Hammerbacher A."/>
            <person name="Kikkert J.R."/>
            <person name="Li Y."/>
            <person name="Li H."/>
            <person name="Li K."/>
            <person name="Li Q."/>
            <person name="Liu X."/>
            <person name="Ma X."/>
            <person name="Naidoo K."/>
            <person name="Pethybridge S.J."/>
            <person name="Sun J."/>
            <person name="Steenkamp E.T."/>
            <person name="van der Nest M.A."/>
            <person name="van Wyk S."/>
            <person name="Wingfield M.J."/>
            <person name="Xiong C."/>
            <person name="Yue Q."/>
            <person name="Zhang X."/>
        </authorList>
    </citation>
    <scope>NUCLEOTIDE SEQUENCE [LARGE SCALE GENOMIC DNA]</scope>
    <source>
        <strain evidence="9 10">BP6252</strain>
    </source>
</reference>
<proteinExistence type="inferred from homology"/>
<evidence type="ECO:0000256" key="6">
    <source>
        <dbReference type="ARBA" id="ARBA00037968"/>
    </source>
</evidence>
<feature type="transmembrane region" description="Helical" evidence="7">
    <location>
        <begin position="86"/>
        <end position="104"/>
    </location>
</feature>
<feature type="transmembrane region" description="Helical" evidence="7">
    <location>
        <begin position="366"/>
        <end position="391"/>
    </location>
</feature>
<dbReference type="PANTHER" id="PTHR43791">
    <property type="entry name" value="PERMEASE-RELATED"/>
    <property type="match status" value="1"/>
</dbReference>
<dbReference type="PANTHER" id="PTHR43791:SF97">
    <property type="entry name" value="ALLANTOATE TRANSPORTER, PUTATIVE (AFU_ORTHOLOGUE AFUA_1G14700)-RELATED"/>
    <property type="match status" value="1"/>
</dbReference>
<organism evidence="9 10">
    <name type="scientific">Coleophoma cylindrospora</name>
    <dbReference type="NCBI Taxonomy" id="1849047"/>
    <lineage>
        <taxon>Eukaryota</taxon>
        <taxon>Fungi</taxon>
        <taxon>Dikarya</taxon>
        <taxon>Ascomycota</taxon>
        <taxon>Pezizomycotina</taxon>
        <taxon>Leotiomycetes</taxon>
        <taxon>Helotiales</taxon>
        <taxon>Dermateaceae</taxon>
        <taxon>Coleophoma</taxon>
    </lineage>
</organism>
<feature type="transmembrane region" description="Helical" evidence="7">
    <location>
        <begin position="403"/>
        <end position="421"/>
    </location>
</feature>
<dbReference type="InterPro" id="IPR020846">
    <property type="entry name" value="MFS_dom"/>
</dbReference>
<feature type="transmembrane region" description="Helical" evidence="7">
    <location>
        <begin position="116"/>
        <end position="140"/>
    </location>
</feature>
<comment type="similarity">
    <text evidence="6">Belongs to the major facilitator superfamily. Allantoate permease family.</text>
</comment>
<name>A0A3D8STY9_9HELO</name>
<sequence length="495" mass="55040">MDDNKNIVPAEAVDVALDVLRKAKNDSDMGEVTDLQGPKKLLRKLDFVLMPMILGTWLMQSLDKTTLGAAAVFDIRQETHLVGTEYSWLGSIFFLGWILFEYPANFLLQRFPVGKVLAALVTAWGAILMCHAACSNFAGLATVRTFLGAFEAGCNPACMVIFGMFYTRAEQPLRMGIWIGFGGVAYILGGIISYGIGHIQSPLSTWKILYLIYGSITICWGVFLWVWIPDSPLSARFLTEEERKAVVLRISENGTGLENKHWKKAQASQVPDIKSWLFLLLALFINAPNGVFINFQGIIILSLGYTGLQTTLMTMPSGAIQIIGCTAASYFASRFKNLRIAMSLLFILPFLVGILGLRLFDDSRPWGRLVCLWLCFFFASPYGIGMALVNANTAGHTKRITTNAMYIIGAGTGSFMGPFFFKSNQEPYYSLGFNFMFVTFSCEVAVLVGLFAVLWTRNRSRRLARGNVKADVWGASQNGFLDLTDIENEDFEYVY</sequence>
<keyword evidence="10" id="KW-1185">Reference proteome</keyword>
<dbReference type="FunFam" id="1.20.1250.20:FF:000064">
    <property type="entry name" value="MFS allantoate transporter"/>
    <property type="match status" value="1"/>
</dbReference>
<evidence type="ECO:0000256" key="4">
    <source>
        <dbReference type="ARBA" id="ARBA00022989"/>
    </source>
</evidence>
<dbReference type="GO" id="GO:0022857">
    <property type="term" value="F:transmembrane transporter activity"/>
    <property type="evidence" value="ECO:0007669"/>
    <property type="project" value="InterPro"/>
</dbReference>
<feature type="transmembrane region" description="Helical" evidence="7">
    <location>
        <begin position="146"/>
        <end position="165"/>
    </location>
</feature>
<keyword evidence="3 7" id="KW-0812">Transmembrane</keyword>
<evidence type="ECO:0000259" key="8">
    <source>
        <dbReference type="PROSITE" id="PS50850"/>
    </source>
</evidence>
<feature type="transmembrane region" description="Helical" evidence="7">
    <location>
        <begin position="340"/>
        <end position="360"/>
    </location>
</feature>
<evidence type="ECO:0000256" key="1">
    <source>
        <dbReference type="ARBA" id="ARBA00004141"/>
    </source>
</evidence>
<dbReference type="SUPFAM" id="SSF103473">
    <property type="entry name" value="MFS general substrate transporter"/>
    <property type="match status" value="1"/>
</dbReference>
<evidence type="ECO:0000313" key="9">
    <source>
        <dbReference type="EMBL" id="RDW89769.1"/>
    </source>
</evidence>
<accession>A0A3D8STY9</accession>
<dbReference type="Proteomes" id="UP000256645">
    <property type="component" value="Unassembled WGS sequence"/>
</dbReference>
<dbReference type="EMBL" id="PDLM01000001">
    <property type="protein sequence ID" value="RDW89769.1"/>
    <property type="molecule type" value="Genomic_DNA"/>
</dbReference>
<dbReference type="Gene3D" id="1.20.1250.20">
    <property type="entry name" value="MFS general substrate transporter like domains"/>
    <property type="match status" value="2"/>
</dbReference>
<evidence type="ECO:0000256" key="2">
    <source>
        <dbReference type="ARBA" id="ARBA00022448"/>
    </source>
</evidence>
<keyword evidence="5 7" id="KW-0472">Membrane</keyword>
<evidence type="ECO:0000256" key="3">
    <source>
        <dbReference type="ARBA" id="ARBA00022692"/>
    </source>
</evidence>
<protein>
    <recommendedName>
        <fullName evidence="8">Major facilitator superfamily (MFS) profile domain-containing protein</fullName>
    </recommendedName>
</protein>
<dbReference type="OrthoDB" id="6730379at2759"/>
<feature type="transmembrane region" description="Helical" evidence="7">
    <location>
        <begin position="177"/>
        <end position="196"/>
    </location>
</feature>
<dbReference type="AlphaFoldDB" id="A0A3D8STY9"/>
<evidence type="ECO:0000256" key="7">
    <source>
        <dbReference type="SAM" id="Phobius"/>
    </source>
</evidence>
<dbReference type="InterPro" id="IPR036259">
    <property type="entry name" value="MFS_trans_sf"/>
</dbReference>
<dbReference type="GO" id="GO:0016020">
    <property type="term" value="C:membrane"/>
    <property type="evidence" value="ECO:0007669"/>
    <property type="project" value="UniProtKB-SubCell"/>
</dbReference>
<dbReference type="PROSITE" id="PS50850">
    <property type="entry name" value="MFS"/>
    <property type="match status" value="1"/>
</dbReference>
<evidence type="ECO:0000313" key="10">
    <source>
        <dbReference type="Proteomes" id="UP000256645"/>
    </source>
</evidence>
<dbReference type="Pfam" id="PF07690">
    <property type="entry name" value="MFS_1"/>
    <property type="match status" value="1"/>
</dbReference>
<comment type="caution">
    <text evidence="9">The sequence shown here is derived from an EMBL/GenBank/DDBJ whole genome shotgun (WGS) entry which is preliminary data.</text>
</comment>
<gene>
    <name evidence="9" type="ORF">BP6252_01801</name>
</gene>